<dbReference type="GO" id="GO:0005524">
    <property type="term" value="F:ATP binding"/>
    <property type="evidence" value="ECO:0007669"/>
    <property type="project" value="UniProtKB-KW"/>
</dbReference>
<keyword evidence="4 9" id="KW-0067">ATP-binding</keyword>
<dbReference type="PROSITE" id="PS50893">
    <property type="entry name" value="ABC_TRANSPORTER_2"/>
    <property type="match status" value="1"/>
</dbReference>
<dbReference type="InterPro" id="IPR039421">
    <property type="entry name" value="Type_1_exporter"/>
</dbReference>
<sequence length="611" mass="65354">MPPTLRDDPVRAAPRAGVLRSLRAREEWKFFAVLPRASRGLCATWWALVVVRGALPAMATVTVAHLVGAVEHGASLWSPLIAVGVVFVTLQALAPLHTEVSANLGDRLALWLHDRLLIATTGPPGMRHLESREMADQLTSARDFDLGIAGPPMNLTMGFVAGGLVEAVAGVGQAALLAAYAWWAPLLVGGAWAATHWLLRESSRWDRHTGEALDAQRRAEYTYRLAVDAPAAKEIRLFGLSEWTVGQFSAARRHLVDLRWRETRLRQRPLRWAVALLVVANGVTLWALARDAASGALDLGQTLLFAQAVIGSSALAFGGLNWALPQAAHSAATVLALGPQMADRGRIGSGTVPADGAVRAAIRFRDVGFGYPGDGGPVFDGLDLEIPAGASLAVVGLNGAGKTTLAKLLCGLYTPARGAVEIDGADLRGLDLESWRRRITAVFQDFIRYELPLRENVAPLGAPDEVIAAALADAGAGQVSDLDTVLSRGYDGGTDLSGGQWQRVAVARALAAVRQGADVVVLDEPTAQMDVRGEAEIFARILRATQGCTTVLISHRFSTVRHADRICVLEKGKVIELGTHDELMALDGRYREMFDLQASRFVHEGSDAVVE</sequence>
<evidence type="ECO:0000256" key="4">
    <source>
        <dbReference type="ARBA" id="ARBA00022840"/>
    </source>
</evidence>
<gene>
    <name evidence="9" type="ORF">ACFQSB_33330</name>
</gene>
<evidence type="ECO:0000313" key="9">
    <source>
        <dbReference type="EMBL" id="MFC7387131.1"/>
    </source>
</evidence>
<dbReference type="RefSeq" id="WP_380830805.1">
    <property type="nucleotide sequence ID" value="NZ_JBHTCG010000034.1"/>
</dbReference>
<comment type="subcellular location">
    <subcellularLocation>
        <location evidence="1">Cell membrane</location>
        <topology evidence="1">Multi-pass membrane protein</topology>
    </subcellularLocation>
</comment>
<keyword evidence="10" id="KW-1185">Reference proteome</keyword>
<name>A0ABW2PC16_9ACTN</name>
<keyword evidence="5 7" id="KW-1133">Transmembrane helix</keyword>
<evidence type="ECO:0000256" key="6">
    <source>
        <dbReference type="ARBA" id="ARBA00023136"/>
    </source>
</evidence>
<protein>
    <submittedName>
        <fullName evidence="9">ABC transporter ATP-binding protein</fullName>
    </submittedName>
</protein>
<proteinExistence type="predicted"/>
<feature type="transmembrane region" description="Helical" evidence="7">
    <location>
        <begin position="180"/>
        <end position="199"/>
    </location>
</feature>
<dbReference type="PANTHER" id="PTHR24221:SF654">
    <property type="entry name" value="ATP-BINDING CASSETTE SUB-FAMILY B MEMBER 6"/>
    <property type="match status" value="1"/>
</dbReference>
<dbReference type="PANTHER" id="PTHR24221">
    <property type="entry name" value="ATP-BINDING CASSETTE SUB-FAMILY B"/>
    <property type="match status" value="1"/>
</dbReference>
<keyword evidence="3" id="KW-0547">Nucleotide-binding</keyword>
<accession>A0ABW2PC16</accession>
<evidence type="ECO:0000259" key="8">
    <source>
        <dbReference type="PROSITE" id="PS50893"/>
    </source>
</evidence>
<reference evidence="10" key="1">
    <citation type="journal article" date="2019" name="Int. J. Syst. Evol. Microbiol.">
        <title>The Global Catalogue of Microorganisms (GCM) 10K type strain sequencing project: providing services to taxonomists for standard genome sequencing and annotation.</title>
        <authorList>
            <consortium name="The Broad Institute Genomics Platform"/>
            <consortium name="The Broad Institute Genome Sequencing Center for Infectious Disease"/>
            <person name="Wu L."/>
            <person name="Ma J."/>
        </authorList>
    </citation>
    <scope>NUCLEOTIDE SEQUENCE [LARGE SCALE GENOMIC DNA]</scope>
    <source>
        <strain evidence="10">CECT 7649</strain>
    </source>
</reference>
<dbReference type="InterPro" id="IPR017871">
    <property type="entry name" value="ABC_transporter-like_CS"/>
</dbReference>
<dbReference type="Pfam" id="PF00005">
    <property type="entry name" value="ABC_tran"/>
    <property type="match status" value="1"/>
</dbReference>
<evidence type="ECO:0000256" key="1">
    <source>
        <dbReference type="ARBA" id="ARBA00004651"/>
    </source>
</evidence>
<dbReference type="EMBL" id="JBHTCG010000034">
    <property type="protein sequence ID" value="MFC7387131.1"/>
    <property type="molecule type" value="Genomic_DNA"/>
</dbReference>
<evidence type="ECO:0000256" key="2">
    <source>
        <dbReference type="ARBA" id="ARBA00022692"/>
    </source>
</evidence>
<feature type="transmembrane region" description="Helical" evidence="7">
    <location>
        <begin position="304"/>
        <end position="324"/>
    </location>
</feature>
<evidence type="ECO:0000256" key="3">
    <source>
        <dbReference type="ARBA" id="ARBA00022741"/>
    </source>
</evidence>
<dbReference type="InterPro" id="IPR003439">
    <property type="entry name" value="ABC_transporter-like_ATP-bd"/>
</dbReference>
<dbReference type="InterPro" id="IPR027417">
    <property type="entry name" value="P-loop_NTPase"/>
</dbReference>
<feature type="transmembrane region" description="Helical" evidence="7">
    <location>
        <begin position="74"/>
        <end position="94"/>
    </location>
</feature>
<dbReference type="Gene3D" id="3.40.50.300">
    <property type="entry name" value="P-loop containing nucleotide triphosphate hydrolases"/>
    <property type="match status" value="1"/>
</dbReference>
<dbReference type="PROSITE" id="PS00211">
    <property type="entry name" value="ABC_TRANSPORTER_1"/>
    <property type="match status" value="1"/>
</dbReference>
<dbReference type="SMART" id="SM00382">
    <property type="entry name" value="AAA"/>
    <property type="match status" value="1"/>
</dbReference>
<evidence type="ECO:0000256" key="7">
    <source>
        <dbReference type="SAM" id="Phobius"/>
    </source>
</evidence>
<dbReference type="InterPro" id="IPR003593">
    <property type="entry name" value="AAA+_ATPase"/>
</dbReference>
<feature type="domain" description="ABC transporter" evidence="8">
    <location>
        <begin position="362"/>
        <end position="596"/>
    </location>
</feature>
<evidence type="ECO:0000313" key="10">
    <source>
        <dbReference type="Proteomes" id="UP001596496"/>
    </source>
</evidence>
<dbReference type="Gene3D" id="1.20.1560.10">
    <property type="entry name" value="ABC transporter type 1, transmembrane domain"/>
    <property type="match status" value="1"/>
</dbReference>
<evidence type="ECO:0000256" key="5">
    <source>
        <dbReference type="ARBA" id="ARBA00022989"/>
    </source>
</evidence>
<organism evidence="9 10">
    <name type="scientific">Sphaerisporangium rhizosphaerae</name>
    <dbReference type="NCBI Taxonomy" id="2269375"/>
    <lineage>
        <taxon>Bacteria</taxon>
        <taxon>Bacillati</taxon>
        <taxon>Actinomycetota</taxon>
        <taxon>Actinomycetes</taxon>
        <taxon>Streptosporangiales</taxon>
        <taxon>Streptosporangiaceae</taxon>
        <taxon>Sphaerisporangium</taxon>
    </lineage>
</organism>
<dbReference type="SUPFAM" id="SSF52540">
    <property type="entry name" value="P-loop containing nucleoside triphosphate hydrolases"/>
    <property type="match status" value="1"/>
</dbReference>
<dbReference type="InterPro" id="IPR036640">
    <property type="entry name" value="ABC1_TM_sf"/>
</dbReference>
<comment type="caution">
    <text evidence="9">The sequence shown here is derived from an EMBL/GenBank/DDBJ whole genome shotgun (WGS) entry which is preliminary data.</text>
</comment>
<dbReference type="CDD" id="cd03228">
    <property type="entry name" value="ABCC_MRP_Like"/>
    <property type="match status" value="1"/>
</dbReference>
<feature type="transmembrane region" description="Helical" evidence="7">
    <location>
        <begin position="45"/>
        <end position="67"/>
    </location>
</feature>
<feature type="transmembrane region" description="Helical" evidence="7">
    <location>
        <begin position="269"/>
        <end position="289"/>
    </location>
</feature>
<dbReference type="SUPFAM" id="SSF90123">
    <property type="entry name" value="ABC transporter transmembrane region"/>
    <property type="match status" value="1"/>
</dbReference>
<keyword evidence="2 7" id="KW-0812">Transmembrane</keyword>
<keyword evidence="6 7" id="KW-0472">Membrane</keyword>
<dbReference type="Proteomes" id="UP001596496">
    <property type="component" value="Unassembled WGS sequence"/>
</dbReference>